<name>A0A1V8TSV7_9PEZI</name>
<comment type="caution">
    <text evidence="1">The sequence shown here is derived from an EMBL/GenBank/DDBJ whole genome shotgun (WGS) entry which is preliminary data.</text>
</comment>
<organism evidence="1 2">
    <name type="scientific">Cryoendolithus antarcticus</name>
    <dbReference type="NCBI Taxonomy" id="1507870"/>
    <lineage>
        <taxon>Eukaryota</taxon>
        <taxon>Fungi</taxon>
        <taxon>Dikarya</taxon>
        <taxon>Ascomycota</taxon>
        <taxon>Pezizomycotina</taxon>
        <taxon>Dothideomycetes</taxon>
        <taxon>Dothideomycetidae</taxon>
        <taxon>Cladosporiales</taxon>
        <taxon>Cladosporiaceae</taxon>
        <taxon>Cryoendolithus</taxon>
    </lineage>
</organism>
<reference evidence="2" key="1">
    <citation type="submission" date="2017-03" db="EMBL/GenBank/DDBJ databases">
        <title>Genomes of endolithic fungi from Antarctica.</title>
        <authorList>
            <person name="Coleine C."/>
            <person name="Masonjones S."/>
            <person name="Stajich J.E."/>
        </authorList>
    </citation>
    <scope>NUCLEOTIDE SEQUENCE [LARGE SCALE GENOMIC DNA]</scope>
    <source>
        <strain evidence="2">CCFEE 5527</strain>
    </source>
</reference>
<accession>A0A1V8TSV7</accession>
<evidence type="ECO:0000313" key="1">
    <source>
        <dbReference type="EMBL" id="OQO14407.1"/>
    </source>
</evidence>
<dbReference type="OrthoDB" id="3643156at2759"/>
<keyword evidence="2" id="KW-1185">Reference proteome</keyword>
<protein>
    <submittedName>
        <fullName evidence="1">Uncharacterized protein</fullName>
    </submittedName>
</protein>
<dbReference type="STRING" id="1507870.A0A1V8TSV7"/>
<sequence length="224" mass="25042">MPTRQEYGIGFHFTPNYAAVAVSYANGSNIALGHVDGDRAWHDLIFWLCVNPTYPGFDDEPLITASQVVLDKMIRSLVKVGAARLGEPIKAAAVSLAGHNRVHHYGEFSVGAILKDAFRAAGIEYLQILSRDAVMGEPLIFFENSVVAGHGLCLCHPYTADQYCTNGTRPPPEDAYYLIGYYASELEITRTADYWTAYNSWWYGFPTRNLGRDFKHAYADDQQY</sequence>
<dbReference type="InParanoid" id="A0A1V8TSV7"/>
<dbReference type="AlphaFoldDB" id="A0A1V8TSV7"/>
<evidence type="ECO:0000313" key="2">
    <source>
        <dbReference type="Proteomes" id="UP000192596"/>
    </source>
</evidence>
<proteinExistence type="predicted"/>
<dbReference type="EMBL" id="NAJO01000002">
    <property type="protein sequence ID" value="OQO14407.1"/>
    <property type="molecule type" value="Genomic_DNA"/>
</dbReference>
<gene>
    <name evidence="1" type="ORF">B0A48_01283</name>
</gene>
<dbReference type="Proteomes" id="UP000192596">
    <property type="component" value="Unassembled WGS sequence"/>
</dbReference>